<dbReference type="AlphaFoldDB" id="A0A9P1N0W4"/>
<feature type="domain" description="Endonuclease/exonuclease/phosphatase" evidence="1">
    <location>
        <begin position="349"/>
        <end position="583"/>
    </location>
</feature>
<proteinExistence type="predicted"/>
<sequence length="624" mass="72594">MLNFLLSFFRKKRPSPPPINNLSWSEILPGENNIKEIRIMLLPTDKAIVWKTENEKKKCNDGISLLFEFQYAGKRIPITMKRHFDQKVLDSMQKLRSIVIKKLAKDLSEKECQEIGTKFKMALNIEVSDKCTMREFYENKDAIELSFLNRKYEIVRKNPPSYDFGLTMTPLTNSIVIAKFASSELSPKYHWFVSNKKYREFWKRKNAKNDIEFKFLNEEKRTFHIEGYEYRSSGRFYEADPKDVDKLVAVVFDSGNDLPVHCSISTQVVEIGPIELITDSQIEWCKNNKRIDHGIRVMTYNILADLYLKLNVDQKDLFFKYCDKNYQRALYRVPLIMRQFKEFLQSGVELFFIQEVDCSKVHKYYIPFFQYFNYHFVFAKKQFLVNEGVGIAFDDSRFRLIKSMEYGLHQLVNEKENEDVLRTLDTSESSKKILTTRPTVVQIVILEDLKVADKWIICANTHLHHNPKDEHIKLLQSVMATRIIAKVKNDIKNDPNSPKNIHVLFGGDFNSIPSGPVFEFMSTGKISADHVCWELDPAIEGTSFEFPENLKLTCLTGTPEYTNYTHTNKTPGFIGCLDYVWGEDISCDSMCPMPEHSKVRQYGAIPSKISPSDHLPLISDLKYG</sequence>
<organism evidence="2 3">
    <name type="scientific">Caenorhabditis angaria</name>
    <dbReference type="NCBI Taxonomy" id="860376"/>
    <lineage>
        <taxon>Eukaryota</taxon>
        <taxon>Metazoa</taxon>
        <taxon>Ecdysozoa</taxon>
        <taxon>Nematoda</taxon>
        <taxon>Chromadorea</taxon>
        <taxon>Rhabditida</taxon>
        <taxon>Rhabditina</taxon>
        <taxon>Rhabditomorpha</taxon>
        <taxon>Rhabditoidea</taxon>
        <taxon>Rhabditidae</taxon>
        <taxon>Peloderinae</taxon>
        <taxon>Caenorhabditis</taxon>
    </lineage>
</organism>
<dbReference type="InterPro" id="IPR050410">
    <property type="entry name" value="CCR4/nocturin_mRNA_transcr"/>
</dbReference>
<dbReference type="Gene3D" id="3.60.10.10">
    <property type="entry name" value="Endonuclease/exonuclease/phosphatase"/>
    <property type="match status" value="1"/>
</dbReference>
<keyword evidence="3" id="KW-1185">Reference proteome</keyword>
<evidence type="ECO:0000313" key="3">
    <source>
        <dbReference type="Proteomes" id="UP001152747"/>
    </source>
</evidence>
<dbReference type="EMBL" id="CANHGI010000003">
    <property type="protein sequence ID" value="CAI5445853.1"/>
    <property type="molecule type" value="Genomic_DNA"/>
</dbReference>
<dbReference type="GO" id="GO:0000288">
    <property type="term" value="P:nuclear-transcribed mRNA catabolic process, deadenylation-dependent decay"/>
    <property type="evidence" value="ECO:0007669"/>
    <property type="project" value="TreeGrafter"/>
</dbReference>
<dbReference type="Proteomes" id="UP001152747">
    <property type="component" value="Unassembled WGS sequence"/>
</dbReference>
<dbReference type="SUPFAM" id="SSF56219">
    <property type="entry name" value="DNase I-like"/>
    <property type="match status" value="1"/>
</dbReference>
<reference evidence="2" key="1">
    <citation type="submission" date="2022-11" db="EMBL/GenBank/DDBJ databases">
        <authorList>
            <person name="Kikuchi T."/>
        </authorList>
    </citation>
    <scope>NUCLEOTIDE SEQUENCE</scope>
    <source>
        <strain evidence="2">PS1010</strain>
    </source>
</reference>
<dbReference type="InterPro" id="IPR036691">
    <property type="entry name" value="Endo/exonu/phosph_ase_sf"/>
</dbReference>
<dbReference type="OrthoDB" id="412787at2759"/>
<dbReference type="Pfam" id="PF03372">
    <property type="entry name" value="Exo_endo_phos"/>
    <property type="match status" value="1"/>
</dbReference>
<evidence type="ECO:0000313" key="2">
    <source>
        <dbReference type="EMBL" id="CAI5445853.1"/>
    </source>
</evidence>
<protein>
    <recommendedName>
        <fullName evidence="1">Endonuclease/exonuclease/phosphatase domain-containing protein</fullName>
    </recommendedName>
</protein>
<evidence type="ECO:0000259" key="1">
    <source>
        <dbReference type="Pfam" id="PF03372"/>
    </source>
</evidence>
<comment type="caution">
    <text evidence="2">The sequence shown here is derived from an EMBL/GenBank/DDBJ whole genome shotgun (WGS) entry which is preliminary data.</text>
</comment>
<name>A0A9P1N0W4_9PELO</name>
<dbReference type="GO" id="GO:0000175">
    <property type="term" value="F:3'-5'-RNA exonuclease activity"/>
    <property type="evidence" value="ECO:0007669"/>
    <property type="project" value="TreeGrafter"/>
</dbReference>
<dbReference type="PANTHER" id="PTHR12121">
    <property type="entry name" value="CARBON CATABOLITE REPRESSOR PROTEIN 4"/>
    <property type="match status" value="1"/>
</dbReference>
<gene>
    <name evidence="2" type="ORF">CAMP_LOCUS8490</name>
</gene>
<dbReference type="InterPro" id="IPR005135">
    <property type="entry name" value="Endo/exonuclease/phosphatase"/>
</dbReference>
<dbReference type="GO" id="GO:0005739">
    <property type="term" value="C:mitochondrion"/>
    <property type="evidence" value="ECO:0007669"/>
    <property type="project" value="TreeGrafter"/>
</dbReference>
<accession>A0A9P1N0W4</accession>
<dbReference type="PANTHER" id="PTHR12121:SF37">
    <property type="entry name" value="2',5'-PHOSPHODIESTERASE 12"/>
    <property type="match status" value="1"/>
</dbReference>